<dbReference type="InterPro" id="IPR014371">
    <property type="entry name" value="Oat_ACAT_DAG_ARE"/>
</dbReference>
<accession>A0A8S3GDE3</accession>
<comment type="caution">
    <text evidence="7">The sequence shown here is derived from an EMBL/GenBank/DDBJ whole genome shotgun (WGS) entry which is preliminary data.</text>
</comment>
<evidence type="ECO:0000256" key="2">
    <source>
        <dbReference type="ARBA" id="ARBA00005189"/>
    </source>
</evidence>
<keyword evidence="4" id="KW-0808">Transferase</keyword>
<sequence>SMPSPAMIERPSLLSASSGYENYRGFLNLLYVILGIGSSHLVIENILKYGLLVEFDWPLRFLKDPTNWPSVSYFS</sequence>
<proteinExistence type="predicted"/>
<evidence type="ECO:0000256" key="3">
    <source>
        <dbReference type="ARBA" id="ARBA00013244"/>
    </source>
</evidence>
<evidence type="ECO:0000313" key="7">
    <source>
        <dbReference type="EMBL" id="CAF5154813.1"/>
    </source>
</evidence>
<evidence type="ECO:0000256" key="5">
    <source>
        <dbReference type="ARBA" id="ARBA00022824"/>
    </source>
</evidence>
<evidence type="ECO:0000256" key="6">
    <source>
        <dbReference type="ARBA" id="ARBA00023315"/>
    </source>
</evidence>
<dbReference type="PANTHER" id="PTHR10408">
    <property type="entry name" value="STEROL O-ACYLTRANSFERASE"/>
    <property type="match status" value="1"/>
</dbReference>
<dbReference type="GO" id="GO:0019432">
    <property type="term" value="P:triglyceride biosynthetic process"/>
    <property type="evidence" value="ECO:0007669"/>
    <property type="project" value="TreeGrafter"/>
</dbReference>
<feature type="non-terminal residue" evidence="7">
    <location>
        <position position="1"/>
    </location>
</feature>
<dbReference type="PANTHER" id="PTHR10408:SF7">
    <property type="entry name" value="DIACYLGLYCEROL O-ACYLTRANSFERASE 1"/>
    <property type="match status" value="1"/>
</dbReference>
<reference evidence="7" key="1">
    <citation type="submission" date="2021-02" db="EMBL/GenBank/DDBJ databases">
        <authorList>
            <person name="Nowell W R."/>
        </authorList>
    </citation>
    <scope>NUCLEOTIDE SEQUENCE</scope>
</reference>
<evidence type="ECO:0000256" key="4">
    <source>
        <dbReference type="ARBA" id="ARBA00022679"/>
    </source>
</evidence>
<name>A0A8S3GDE3_9BILA</name>
<dbReference type="EMBL" id="CAJOBH010260545">
    <property type="protein sequence ID" value="CAF5154813.1"/>
    <property type="molecule type" value="Genomic_DNA"/>
</dbReference>
<dbReference type="EC" id="2.3.1.20" evidence="3"/>
<organism evidence="7 8">
    <name type="scientific">Rotaria magnacalcarata</name>
    <dbReference type="NCBI Taxonomy" id="392030"/>
    <lineage>
        <taxon>Eukaryota</taxon>
        <taxon>Metazoa</taxon>
        <taxon>Spiralia</taxon>
        <taxon>Gnathifera</taxon>
        <taxon>Rotifera</taxon>
        <taxon>Eurotatoria</taxon>
        <taxon>Bdelloidea</taxon>
        <taxon>Philodinida</taxon>
        <taxon>Philodinidae</taxon>
        <taxon>Rotaria</taxon>
    </lineage>
</organism>
<evidence type="ECO:0000313" key="8">
    <source>
        <dbReference type="Proteomes" id="UP000681967"/>
    </source>
</evidence>
<gene>
    <name evidence="7" type="ORF">BYL167_LOCUS73145</name>
</gene>
<comment type="subcellular location">
    <subcellularLocation>
        <location evidence="1">Endoplasmic reticulum membrane</location>
        <topology evidence="1">Multi-pass membrane protein</topology>
    </subcellularLocation>
</comment>
<dbReference type="GO" id="GO:0005789">
    <property type="term" value="C:endoplasmic reticulum membrane"/>
    <property type="evidence" value="ECO:0007669"/>
    <property type="project" value="UniProtKB-SubCell"/>
</dbReference>
<keyword evidence="5" id="KW-0256">Endoplasmic reticulum</keyword>
<evidence type="ECO:0000256" key="1">
    <source>
        <dbReference type="ARBA" id="ARBA00004477"/>
    </source>
</evidence>
<dbReference type="AlphaFoldDB" id="A0A8S3GDE3"/>
<protein>
    <recommendedName>
        <fullName evidence="3">diacylglycerol O-acyltransferase</fullName>
        <ecNumber evidence="3">2.3.1.20</ecNumber>
    </recommendedName>
</protein>
<keyword evidence="6" id="KW-0012">Acyltransferase</keyword>
<dbReference type="GO" id="GO:0004144">
    <property type="term" value="F:diacylglycerol O-acyltransferase activity"/>
    <property type="evidence" value="ECO:0007669"/>
    <property type="project" value="UniProtKB-EC"/>
</dbReference>
<comment type="pathway">
    <text evidence="2">Lipid metabolism.</text>
</comment>
<dbReference type="Proteomes" id="UP000681967">
    <property type="component" value="Unassembled WGS sequence"/>
</dbReference>